<feature type="signal peptide" evidence="1">
    <location>
        <begin position="1"/>
        <end position="18"/>
    </location>
</feature>
<reference evidence="2 3" key="1">
    <citation type="submission" date="2018-02" db="EMBL/GenBank/DDBJ databases">
        <title>The genomes of Aspergillus section Nigri reveals drivers in fungal speciation.</title>
        <authorList>
            <consortium name="DOE Joint Genome Institute"/>
            <person name="Vesth T.C."/>
            <person name="Nybo J."/>
            <person name="Theobald S."/>
            <person name="Brandl J."/>
            <person name="Frisvad J.C."/>
            <person name="Nielsen K.F."/>
            <person name="Lyhne E.K."/>
            <person name="Kogle M.E."/>
            <person name="Kuo A."/>
            <person name="Riley R."/>
            <person name="Clum A."/>
            <person name="Nolan M."/>
            <person name="Lipzen A."/>
            <person name="Salamov A."/>
            <person name="Henrissat B."/>
            <person name="Wiebenga A."/>
            <person name="De vries R.P."/>
            <person name="Grigoriev I.V."/>
            <person name="Mortensen U.H."/>
            <person name="Andersen M.R."/>
            <person name="Baker S.E."/>
        </authorList>
    </citation>
    <scope>NUCLEOTIDE SEQUENCE [LARGE SCALE GENOMIC DNA]</scope>
    <source>
        <strain evidence="2 3">CBS 121593</strain>
    </source>
</reference>
<dbReference type="EMBL" id="KZ824460">
    <property type="protein sequence ID" value="RAK97766.1"/>
    <property type="molecule type" value="Genomic_DNA"/>
</dbReference>
<evidence type="ECO:0000313" key="3">
    <source>
        <dbReference type="Proteomes" id="UP000249402"/>
    </source>
</evidence>
<keyword evidence="3" id="KW-1185">Reference proteome</keyword>
<feature type="chain" id="PRO_5017427488" description="Secreted protein" evidence="1">
    <location>
        <begin position="19"/>
        <end position="81"/>
    </location>
</feature>
<dbReference type="VEuPathDB" id="FungiDB:BO80DRAFT_481863"/>
<evidence type="ECO:0000313" key="2">
    <source>
        <dbReference type="EMBL" id="RAK97766.1"/>
    </source>
</evidence>
<dbReference type="GeneID" id="37228252"/>
<dbReference type="AlphaFoldDB" id="A0A395GQU4"/>
<proteinExistence type="predicted"/>
<accession>A0A395GQU4</accession>
<evidence type="ECO:0008006" key="4">
    <source>
        <dbReference type="Google" id="ProtNLM"/>
    </source>
</evidence>
<dbReference type="RefSeq" id="XP_025572094.1">
    <property type="nucleotide sequence ID" value="XM_025723387.1"/>
</dbReference>
<gene>
    <name evidence="2" type="ORF">BO80DRAFT_481863</name>
</gene>
<sequence length="81" mass="9086">MLGFVSGVFTVFQTVSLSCCTVSPRIRHGAWQKYYIEVRYHTLEIDDDISMPAVSDQTSGALTICILITRDIPIALMMRSD</sequence>
<keyword evidence="1" id="KW-0732">Signal</keyword>
<dbReference type="Proteomes" id="UP000249402">
    <property type="component" value="Unassembled WGS sequence"/>
</dbReference>
<protein>
    <recommendedName>
        <fullName evidence="4">Secreted protein</fullName>
    </recommendedName>
</protein>
<name>A0A395GQU4_9EURO</name>
<evidence type="ECO:0000256" key="1">
    <source>
        <dbReference type="SAM" id="SignalP"/>
    </source>
</evidence>
<organism evidence="2 3">
    <name type="scientific">Aspergillus ibericus CBS 121593</name>
    <dbReference type="NCBI Taxonomy" id="1448316"/>
    <lineage>
        <taxon>Eukaryota</taxon>
        <taxon>Fungi</taxon>
        <taxon>Dikarya</taxon>
        <taxon>Ascomycota</taxon>
        <taxon>Pezizomycotina</taxon>
        <taxon>Eurotiomycetes</taxon>
        <taxon>Eurotiomycetidae</taxon>
        <taxon>Eurotiales</taxon>
        <taxon>Aspergillaceae</taxon>
        <taxon>Aspergillus</taxon>
        <taxon>Aspergillus subgen. Circumdati</taxon>
    </lineage>
</organism>